<accession>A0ABS8M122</accession>
<keyword evidence="1" id="KW-0732">Signal</keyword>
<sequence>MKINKCMFLVVVLLLKTPTIACQNKINETDMVTNFVKSVFFEERSTRFIADNFICFETVNSDVKYSLDDRIEILSKHLKKIKEDKKVLLNSEDFYVVGYKDYKHDKVFFSRDTDKIFILISKNKPVEYFYLIDGRILSFDYILKGDEGVFITY</sequence>
<feature type="chain" id="PRO_5047134645" evidence="1">
    <location>
        <begin position="22"/>
        <end position="153"/>
    </location>
</feature>
<reference evidence="2" key="1">
    <citation type="submission" date="2021-11" db="EMBL/GenBank/DDBJ databases">
        <title>Description of novel Flavobacterium species.</title>
        <authorList>
            <person name="Saticioglu I.B."/>
            <person name="Ay H."/>
            <person name="Altun S."/>
            <person name="Duman M."/>
        </authorList>
    </citation>
    <scope>NUCLEOTIDE SEQUENCE</scope>
    <source>
        <strain evidence="2">F-126</strain>
    </source>
</reference>
<feature type="signal peptide" evidence="1">
    <location>
        <begin position="1"/>
        <end position="21"/>
    </location>
</feature>
<evidence type="ECO:0000256" key="1">
    <source>
        <dbReference type="SAM" id="SignalP"/>
    </source>
</evidence>
<proteinExistence type="predicted"/>
<evidence type="ECO:0000313" key="3">
    <source>
        <dbReference type="Proteomes" id="UP001430700"/>
    </source>
</evidence>
<gene>
    <name evidence="2" type="ORF">LNQ34_11945</name>
</gene>
<protein>
    <submittedName>
        <fullName evidence="2">Uncharacterized protein</fullName>
    </submittedName>
</protein>
<dbReference type="RefSeq" id="WP_017497739.1">
    <property type="nucleotide sequence ID" value="NZ_JAJJMN010000001.1"/>
</dbReference>
<name>A0ABS8M122_9FLAO</name>
<comment type="caution">
    <text evidence="2">The sequence shown here is derived from an EMBL/GenBank/DDBJ whole genome shotgun (WGS) entry which is preliminary data.</text>
</comment>
<dbReference type="EMBL" id="JAJJMN010000001">
    <property type="protein sequence ID" value="MCC9018489.1"/>
    <property type="molecule type" value="Genomic_DNA"/>
</dbReference>
<keyword evidence="3" id="KW-1185">Reference proteome</keyword>
<dbReference type="Proteomes" id="UP001430700">
    <property type="component" value="Unassembled WGS sequence"/>
</dbReference>
<organism evidence="2 3">
    <name type="scientific">Flavobacterium lipolyticum</name>
    <dbReference type="NCBI Taxonomy" id="2893754"/>
    <lineage>
        <taxon>Bacteria</taxon>
        <taxon>Pseudomonadati</taxon>
        <taxon>Bacteroidota</taxon>
        <taxon>Flavobacteriia</taxon>
        <taxon>Flavobacteriales</taxon>
        <taxon>Flavobacteriaceae</taxon>
        <taxon>Flavobacterium</taxon>
    </lineage>
</organism>
<evidence type="ECO:0000313" key="2">
    <source>
        <dbReference type="EMBL" id="MCC9018489.1"/>
    </source>
</evidence>